<protein>
    <recommendedName>
        <fullName evidence="5 13">Malto-oligosyltrehalose trehalohydrolase</fullName>
        <shortName evidence="14">MTHase</shortName>
        <ecNumber evidence="4 13">3.2.1.141</ecNumber>
    </recommendedName>
    <alternativeName>
        <fullName evidence="11 14">4-alpha-D-((1-&gt;4)-alpha-D-glucano)trehalose trehalohydrolase</fullName>
    </alternativeName>
    <alternativeName>
        <fullName evidence="10 14">Maltooligosyl trehalose trehalohydrolase</fullName>
    </alternativeName>
</protein>
<keyword evidence="9 14" id="KW-0326">Glycosidase</keyword>
<comment type="catalytic activity">
    <reaction evidence="12 14">
        <text>hydrolysis of (1-&gt;4)-alpha-D-glucosidic linkage in 4-alpha-D-[(1-&gt;4)-alpha-D-glucanosyl]n trehalose to yield trehalose and (1-&gt;4)-alpha-D-glucan.</text>
        <dbReference type="EC" id="3.2.1.141"/>
    </reaction>
</comment>
<evidence type="ECO:0000256" key="7">
    <source>
        <dbReference type="ARBA" id="ARBA00022801"/>
    </source>
</evidence>
<organism evidence="19 20">
    <name type="scientific">Candidatus Brocadia fulgida</name>
    <dbReference type="NCBI Taxonomy" id="380242"/>
    <lineage>
        <taxon>Bacteria</taxon>
        <taxon>Pseudomonadati</taxon>
        <taxon>Planctomycetota</taxon>
        <taxon>Candidatus Brocadiia</taxon>
        <taxon>Candidatus Brocadiales</taxon>
        <taxon>Candidatus Brocadiaceae</taxon>
        <taxon>Candidatus Brocadia</taxon>
    </lineage>
</organism>
<evidence type="ECO:0000256" key="5">
    <source>
        <dbReference type="ARBA" id="ARBA00015938"/>
    </source>
</evidence>
<reference evidence="19 20" key="1">
    <citation type="journal article" date="2013" name="BMC Microbiol.">
        <title>Identification of the type II cytochrome c maturation pathway in anammox bacteria by comparative genomics.</title>
        <authorList>
            <person name="Ferousi C."/>
            <person name="Speth D.R."/>
            <person name="Reimann J."/>
            <person name="Op den Camp H.J."/>
            <person name="Allen J.W."/>
            <person name="Keltjens J.T."/>
            <person name="Jetten M.S."/>
        </authorList>
    </citation>
    <scope>NUCLEOTIDE SEQUENCE [LARGE SCALE GENOMIC DNA]</scope>
    <source>
        <strain evidence="19">RU1</strain>
    </source>
</reference>
<evidence type="ECO:0000256" key="9">
    <source>
        <dbReference type="ARBA" id="ARBA00023295"/>
    </source>
</evidence>
<evidence type="ECO:0000256" key="6">
    <source>
        <dbReference type="ARBA" id="ARBA00022490"/>
    </source>
</evidence>
<comment type="pathway">
    <text evidence="2 14">Glycan biosynthesis; trehalose biosynthesis.</text>
</comment>
<evidence type="ECO:0000313" key="19">
    <source>
        <dbReference type="EMBL" id="KKO18775.1"/>
    </source>
</evidence>
<keyword evidence="6" id="KW-0963">Cytoplasm</keyword>
<accession>A0A0M2UT30</accession>
<dbReference type="EMBL" id="LAQJ01000236">
    <property type="protein sequence ID" value="KKO18775.1"/>
    <property type="molecule type" value="Genomic_DNA"/>
</dbReference>
<feature type="binding site" evidence="16">
    <location>
        <begin position="320"/>
        <end position="324"/>
    </location>
    <ligand>
        <name>substrate</name>
    </ligand>
</feature>
<dbReference type="SUPFAM" id="SSF81296">
    <property type="entry name" value="E set domains"/>
    <property type="match status" value="1"/>
</dbReference>
<evidence type="ECO:0000256" key="14">
    <source>
        <dbReference type="PIRNR" id="PIRNR006337"/>
    </source>
</evidence>
<evidence type="ECO:0000256" key="13">
    <source>
        <dbReference type="NCBIfam" id="TIGR02402"/>
    </source>
</evidence>
<dbReference type="SUPFAM" id="SSF51445">
    <property type="entry name" value="(Trans)glycosidases"/>
    <property type="match status" value="1"/>
</dbReference>
<keyword evidence="8" id="KW-0119">Carbohydrate metabolism</keyword>
<dbReference type="Gene3D" id="1.10.10.760">
    <property type="entry name" value="E-set domains of sugar-utilizing enzymes"/>
    <property type="match status" value="1"/>
</dbReference>
<dbReference type="PANTHER" id="PTHR43651">
    <property type="entry name" value="1,4-ALPHA-GLUCAN-BRANCHING ENZYME"/>
    <property type="match status" value="1"/>
</dbReference>
<dbReference type="InterPro" id="IPR017853">
    <property type="entry name" value="GH"/>
</dbReference>
<dbReference type="InterPro" id="IPR013783">
    <property type="entry name" value="Ig-like_fold"/>
</dbReference>
<dbReference type="AlphaFoldDB" id="A0A0M2UT30"/>
<feature type="active site" description="Nucleophile" evidence="15">
    <location>
        <position position="258"/>
    </location>
</feature>
<dbReference type="GO" id="GO:0005737">
    <property type="term" value="C:cytoplasm"/>
    <property type="evidence" value="ECO:0007669"/>
    <property type="project" value="UniProtKB-SubCell"/>
</dbReference>
<keyword evidence="7 14" id="KW-0378">Hydrolase</keyword>
<dbReference type="EC" id="3.2.1.141" evidence="4 13"/>
<dbReference type="InterPro" id="IPR012768">
    <property type="entry name" value="Trehalose_TreZ"/>
</dbReference>
<evidence type="ECO:0000313" key="20">
    <source>
        <dbReference type="Proteomes" id="UP000034954"/>
    </source>
</evidence>
<proteinExistence type="inferred from homology"/>
<evidence type="ECO:0000256" key="16">
    <source>
        <dbReference type="PIRSR" id="PIRSR006337-2"/>
    </source>
</evidence>
<dbReference type="InterPro" id="IPR044901">
    <property type="entry name" value="Trehalose_TreZ_E-set_sf"/>
</dbReference>
<evidence type="ECO:0000256" key="3">
    <source>
        <dbReference type="ARBA" id="ARBA00008061"/>
    </source>
</evidence>
<evidence type="ECO:0000256" key="4">
    <source>
        <dbReference type="ARBA" id="ARBA00012268"/>
    </source>
</evidence>
<dbReference type="GO" id="GO:0033942">
    <property type="term" value="F:4-alpha-D-(1-&gt;4)-alpha-D-glucanotrehalose trehalohydrolase activity"/>
    <property type="evidence" value="ECO:0007669"/>
    <property type="project" value="UniProtKB-EC"/>
</dbReference>
<gene>
    <name evidence="19" type="ORF">BROFUL_02516</name>
</gene>
<comment type="subcellular location">
    <subcellularLocation>
        <location evidence="1 15">Cytoplasm</location>
    </subcellularLocation>
</comment>
<feature type="binding site" evidence="16">
    <location>
        <begin position="256"/>
        <end position="261"/>
    </location>
    <ligand>
        <name>substrate</name>
    </ligand>
</feature>
<dbReference type="CDD" id="cd11325">
    <property type="entry name" value="AmyAc_GTHase"/>
    <property type="match status" value="1"/>
</dbReference>
<dbReference type="PATRIC" id="fig|380242.3.peg.3124"/>
<dbReference type="GO" id="GO:0005992">
    <property type="term" value="P:trehalose biosynthetic process"/>
    <property type="evidence" value="ECO:0007669"/>
    <property type="project" value="UniProtKB-UniRule"/>
</dbReference>
<dbReference type="InterPro" id="IPR006047">
    <property type="entry name" value="GH13_cat_dom"/>
</dbReference>
<dbReference type="SMART" id="SM00642">
    <property type="entry name" value="Aamy"/>
    <property type="match status" value="1"/>
</dbReference>
<feature type="binding site" evidence="16">
    <location>
        <begin position="388"/>
        <end position="393"/>
    </location>
    <ligand>
        <name>substrate</name>
    </ligand>
</feature>
<dbReference type="Pfam" id="PF00128">
    <property type="entry name" value="Alpha-amylase"/>
    <property type="match status" value="2"/>
</dbReference>
<feature type="active site" description="Proton donor" evidence="15">
    <location>
        <position position="295"/>
    </location>
</feature>
<evidence type="ECO:0000259" key="18">
    <source>
        <dbReference type="SMART" id="SM00642"/>
    </source>
</evidence>
<evidence type="ECO:0000256" key="11">
    <source>
        <dbReference type="ARBA" id="ARBA00033284"/>
    </source>
</evidence>
<feature type="domain" description="Glycosyl hydrolase family 13 catalytic" evidence="18">
    <location>
        <begin position="86"/>
        <end position="458"/>
    </location>
</feature>
<sequence length="625" mass="71202">MHAINYISSGRCEFNVWAPFLSAVAVKILSPEERLVPMEKDMEGFWRATLTGITPAVRYLYRLSDEKDRPDPASQYQPDGVHGPSQVIDHSAFRWSDENWRGISLSEMIIYELHVGTFTPDGTFKAIIPRLDEVRDTGINTIELMPVSQFPGERNWGYDGVYPYAVQNSYGGPQGLKHLVNECHRRGISVILDVVYNHLGPEGNYLRDFGPYFTTTYLTPWGEAINFDSAYSREVRNYFIENALHWLRHYHVDALRIDAVHAIFDMKAKHFLSELSERVEEFSQEQGRKYYLIAESDLNDSRIVMPRESGGYGIDGVWCDDFHHSLHTLLTGENRGYYLDFGKIEHMVKSMKEGFVYSGEYSEFRKRNHGNSSGDIPAQQMVVFSQNHDQTGNRMLGERLSALVSFEALKLAAGVVLLSPYVPLIFMGEEYGEDTPFLYFVSHSDPGLIEAVQRGRMREFREFKWQGGLPDPQSTETFLKSKIDWEKRREGHHKVLLNFYRQLIGLRKTIPALSHPDKKNLCAEGNENQRILFIMRRKDASQIMIALNFNGADVACVPPLSDGAWNKAIDSAESIWRGPGSVLPYELVPGSEITVRGGSIALYIRKSPLLEENGGIQQSNPENHE</sequence>
<evidence type="ECO:0000256" key="2">
    <source>
        <dbReference type="ARBA" id="ARBA00005199"/>
    </source>
</evidence>
<dbReference type="NCBIfam" id="TIGR02402">
    <property type="entry name" value="trehalose_TreZ"/>
    <property type="match status" value="1"/>
</dbReference>
<evidence type="ECO:0000256" key="12">
    <source>
        <dbReference type="ARBA" id="ARBA00034013"/>
    </source>
</evidence>
<keyword evidence="20" id="KW-1185">Reference proteome</keyword>
<dbReference type="InterPro" id="IPR014756">
    <property type="entry name" value="Ig_E-set"/>
</dbReference>
<dbReference type="PANTHER" id="PTHR43651:SF11">
    <property type="entry name" value="MALTO-OLIGOSYLTREHALOSE TREHALOHYDROLASE"/>
    <property type="match status" value="1"/>
</dbReference>
<evidence type="ECO:0000256" key="10">
    <source>
        <dbReference type="ARBA" id="ARBA00032057"/>
    </source>
</evidence>
<name>A0A0M2UT30_9BACT</name>
<dbReference type="Gene3D" id="2.60.40.10">
    <property type="entry name" value="Immunoglobulins"/>
    <property type="match status" value="1"/>
</dbReference>
<evidence type="ECO:0000256" key="17">
    <source>
        <dbReference type="PIRSR" id="PIRSR006337-3"/>
    </source>
</evidence>
<evidence type="ECO:0000256" key="8">
    <source>
        <dbReference type="ARBA" id="ARBA00023277"/>
    </source>
</evidence>
<evidence type="ECO:0000256" key="1">
    <source>
        <dbReference type="ARBA" id="ARBA00004496"/>
    </source>
</evidence>
<dbReference type="Gene3D" id="3.20.20.80">
    <property type="entry name" value="Glycosidases"/>
    <property type="match status" value="1"/>
</dbReference>
<comment type="caution">
    <text evidence="19">The sequence shown here is derived from an EMBL/GenBank/DDBJ whole genome shotgun (WGS) entry which is preliminary data.</text>
</comment>
<comment type="similarity">
    <text evidence="3 14">Belongs to the glycosyl hydrolase 13 family.</text>
</comment>
<dbReference type="CDD" id="cd02853">
    <property type="entry name" value="E_set_MTHase_like_N"/>
    <property type="match status" value="1"/>
</dbReference>
<feature type="site" description="Transition state stabilizer" evidence="17">
    <location>
        <position position="389"/>
    </location>
</feature>
<dbReference type="PIRSF" id="PIRSF006337">
    <property type="entry name" value="Trehalose_TreZ"/>
    <property type="match status" value="1"/>
</dbReference>
<dbReference type="Proteomes" id="UP000034954">
    <property type="component" value="Unassembled WGS sequence"/>
</dbReference>
<dbReference type="UniPathway" id="UPA00299"/>
<evidence type="ECO:0000256" key="15">
    <source>
        <dbReference type="PIRSR" id="PIRSR006337-1"/>
    </source>
</evidence>